<reference evidence="2" key="1">
    <citation type="journal article" date="2023" name="Mol. Phylogenet. Evol.">
        <title>Genome-scale phylogeny and comparative genomics of the fungal order Sordariales.</title>
        <authorList>
            <person name="Hensen N."/>
            <person name="Bonometti L."/>
            <person name="Westerberg I."/>
            <person name="Brannstrom I.O."/>
            <person name="Guillou S."/>
            <person name="Cros-Aarteil S."/>
            <person name="Calhoun S."/>
            <person name="Haridas S."/>
            <person name="Kuo A."/>
            <person name="Mondo S."/>
            <person name="Pangilinan J."/>
            <person name="Riley R."/>
            <person name="LaButti K."/>
            <person name="Andreopoulos B."/>
            <person name="Lipzen A."/>
            <person name="Chen C."/>
            <person name="Yan M."/>
            <person name="Daum C."/>
            <person name="Ng V."/>
            <person name="Clum A."/>
            <person name="Steindorff A."/>
            <person name="Ohm R.A."/>
            <person name="Martin F."/>
            <person name="Silar P."/>
            <person name="Natvig D.O."/>
            <person name="Lalanne C."/>
            <person name="Gautier V."/>
            <person name="Ament-Velasquez S.L."/>
            <person name="Kruys A."/>
            <person name="Hutchinson M.I."/>
            <person name="Powell A.J."/>
            <person name="Barry K."/>
            <person name="Miller A.N."/>
            <person name="Grigoriev I.V."/>
            <person name="Debuchy R."/>
            <person name="Gladieux P."/>
            <person name="Hiltunen Thoren M."/>
            <person name="Johannesson H."/>
        </authorList>
    </citation>
    <scope>NUCLEOTIDE SEQUENCE</scope>
    <source>
        <strain evidence="2">CBS 103.79</strain>
    </source>
</reference>
<comment type="caution">
    <text evidence="2">The sequence shown here is derived from an EMBL/GenBank/DDBJ whole genome shotgun (WGS) entry which is preliminary data.</text>
</comment>
<evidence type="ECO:0000313" key="2">
    <source>
        <dbReference type="EMBL" id="KAK3899544.1"/>
    </source>
</evidence>
<feature type="region of interest" description="Disordered" evidence="1">
    <location>
        <begin position="186"/>
        <end position="206"/>
    </location>
</feature>
<feature type="compositionally biased region" description="Polar residues" evidence="1">
    <location>
        <begin position="1"/>
        <end position="12"/>
    </location>
</feature>
<feature type="non-terminal residue" evidence="2">
    <location>
        <position position="1"/>
    </location>
</feature>
<sequence length="281" mass="30174">FDAQVYAQSGASSPPAGIALPAVPTTPPPRVPKPADEPLYLAIDPRIHWPQRHSEKWHAAKQDEIKRRRTRKANFGRAAESLRRWRQQSGGGLEETLLPEKISTNADWVTALRRLRGGSTGQASFLIAPPGPGEDLSPTSRSSPPPPVPQAAAAYSPPMRAEDKIEGEPCGGTVFRKRRQLLPRRGIRNQPRAASSAAGPAFTEGQLENPLRILPTFPSSGFDSTPTSPAVYPLSYKPPDYSNGPSPHLAPVQTALLPVVADLSGTHVFPPSRGPQAGAVR</sequence>
<evidence type="ECO:0000313" key="3">
    <source>
        <dbReference type="Proteomes" id="UP001303889"/>
    </source>
</evidence>
<feature type="region of interest" description="Disordered" evidence="1">
    <location>
        <begin position="121"/>
        <end position="160"/>
    </location>
</feature>
<keyword evidence="3" id="KW-1185">Reference proteome</keyword>
<proteinExistence type="predicted"/>
<accession>A0AAN6MFG8</accession>
<organism evidence="2 3">
    <name type="scientific">Staphylotrichum tortipilum</name>
    <dbReference type="NCBI Taxonomy" id="2831512"/>
    <lineage>
        <taxon>Eukaryota</taxon>
        <taxon>Fungi</taxon>
        <taxon>Dikarya</taxon>
        <taxon>Ascomycota</taxon>
        <taxon>Pezizomycotina</taxon>
        <taxon>Sordariomycetes</taxon>
        <taxon>Sordariomycetidae</taxon>
        <taxon>Sordariales</taxon>
        <taxon>Chaetomiaceae</taxon>
        <taxon>Staphylotrichum</taxon>
    </lineage>
</organism>
<gene>
    <name evidence="2" type="ORF">C8A05DRAFT_18031</name>
</gene>
<protein>
    <submittedName>
        <fullName evidence="2">Uncharacterized protein</fullName>
    </submittedName>
</protein>
<dbReference type="EMBL" id="MU855771">
    <property type="protein sequence ID" value="KAK3899544.1"/>
    <property type="molecule type" value="Genomic_DNA"/>
</dbReference>
<reference evidence="2" key="2">
    <citation type="submission" date="2023-05" db="EMBL/GenBank/DDBJ databases">
        <authorList>
            <consortium name="Lawrence Berkeley National Laboratory"/>
            <person name="Steindorff A."/>
            <person name="Hensen N."/>
            <person name="Bonometti L."/>
            <person name="Westerberg I."/>
            <person name="Brannstrom I.O."/>
            <person name="Guillou S."/>
            <person name="Cros-Aarteil S."/>
            <person name="Calhoun S."/>
            <person name="Haridas S."/>
            <person name="Kuo A."/>
            <person name="Mondo S."/>
            <person name="Pangilinan J."/>
            <person name="Riley R."/>
            <person name="Labutti K."/>
            <person name="Andreopoulos B."/>
            <person name="Lipzen A."/>
            <person name="Chen C."/>
            <person name="Yanf M."/>
            <person name="Daum C."/>
            <person name="Ng V."/>
            <person name="Clum A."/>
            <person name="Ohm R."/>
            <person name="Martin F."/>
            <person name="Silar P."/>
            <person name="Natvig D."/>
            <person name="Lalanne C."/>
            <person name="Gautier V."/>
            <person name="Ament-Velasquez S.L."/>
            <person name="Kruys A."/>
            <person name="Hutchinson M.I."/>
            <person name="Powell A.J."/>
            <person name="Barry K."/>
            <person name="Miller A.N."/>
            <person name="Grigoriev I.V."/>
            <person name="Debuchy R."/>
            <person name="Gladieux P."/>
            <person name="Thoren M.H."/>
            <person name="Johannesson H."/>
        </authorList>
    </citation>
    <scope>NUCLEOTIDE SEQUENCE</scope>
    <source>
        <strain evidence="2">CBS 103.79</strain>
    </source>
</reference>
<evidence type="ECO:0000256" key="1">
    <source>
        <dbReference type="SAM" id="MobiDB-lite"/>
    </source>
</evidence>
<feature type="region of interest" description="Disordered" evidence="1">
    <location>
        <begin position="1"/>
        <end position="37"/>
    </location>
</feature>
<dbReference type="AlphaFoldDB" id="A0AAN6MFG8"/>
<name>A0AAN6MFG8_9PEZI</name>
<dbReference type="Proteomes" id="UP001303889">
    <property type="component" value="Unassembled WGS sequence"/>
</dbReference>